<dbReference type="InterPro" id="IPR037293">
    <property type="entry name" value="Gal_Oxidase_central_sf"/>
</dbReference>
<dbReference type="EMBL" id="JAKOGI010002845">
    <property type="protein sequence ID" value="KAJ8421229.1"/>
    <property type="molecule type" value="Genomic_DNA"/>
</dbReference>
<proteinExistence type="predicted"/>
<dbReference type="AlphaFoldDB" id="A0A9Q1GKP7"/>
<dbReference type="InterPro" id="IPR011043">
    <property type="entry name" value="Gal_Oxase/kelch_b-propeller"/>
</dbReference>
<accession>A0A9Q1GKP7</accession>
<evidence type="ECO:0000313" key="5">
    <source>
        <dbReference type="EMBL" id="KAJ8421229.1"/>
    </source>
</evidence>
<dbReference type="InterPro" id="IPR009880">
    <property type="entry name" value="Glyoxal_oxidase_N"/>
</dbReference>
<reference evidence="5" key="1">
    <citation type="submission" date="2022-04" db="EMBL/GenBank/DDBJ databases">
        <title>Carnegiea gigantea Genome sequencing and assembly v2.</title>
        <authorList>
            <person name="Copetti D."/>
            <person name="Sanderson M.J."/>
            <person name="Burquez A."/>
            <person name="Wojciechowski M.F."/>
        </authorList>
    </citation>
    <scope>NUCLEOTIDE SEQUENCE</scope>
    <source>
        <strain evidence="5">SGP5-SGP5p</strain>
        <tissue evidence="5">Aerial part</tissue>
    </source>
</reference>
<evidence type="ECO:0000256" key="2">
    <source>
        <dbReference type="SAM" id="SignalP"/>
    </source>
</evidence>
<feature type="domain" description="Glyoxal oxidase N-terminal" evidence="3">
    <location>
        <begin position="48"/>
        <end position="440"/>
    </location>
</feature>
<evidence type="ECO:0000313" key="6">
    <source>
        <dbReference type="EMBL" id="KAJ8421991.1"/>
    </source>
</evidence>
<sequence length="549" mass="61568">MEHNHKNFPTKFLAFLTTSSFLLRLTTALIGSQGEWQLLRNSTGVVAMHMALTYQDTVLMFDQTGFGPSGYRLSKRLHGTRCLGNPVSDARCYAHSVEYHISTNTVRPLRMVSDPFCSSGTFLSNGTLLETGGYANGYRRIRYFHPCNDGTCDWKLSRAKLSDDRWYASNLLLPGENDRVIVVGGQRVFSYEFVPKLFPAEKAFSLPFLRQTYNKTERGNNLYPFLHLSSDGRLFIFANRDSILFDYRRNTVVKTFPRMPGNGSRNYPGSGSSVILPLTHRDRFQKVEVMVCGGGAEGAQTAARAGRFLDGLRTCGRMVITGNKHTWSMENMPHPRLLMDMIILPTGNILFVNGATRGSGGWNNADQPAQRPFLYNPRKPVGKRFSTLKPTKIARMYHSSAILLPDGRVLVGGSNPHQRYTYRNVTYPTELRLQAFAPQYTDKRFSRMRPRNVSVEDSDGVNVKYGQGFLVTFRLAGRPDVLEFNMYAPPFTTHSVAMNQRMLKLRSMRMVREAPHGGSGGKVTVMLEAPPSPNVAPPGISLKLTASFV</sequence>
<gene>
    <name evidence="5" type="ORF">Cgig2_005528</name>
    <name evidence="6" type="ORF">Cgig2_034078</name>
</gene>
<dbReference type="Pfam" id="PF07250">
    <property type="entry name" value="Glyoxal_oxid_N"/>
    <property type="match status" value="1"/>
</dbReference>
<dbReference type="InterPro" id="IPR013783">
    <property type="entry name" value="Ig-like_fold"/>
</dbReference>
<evidence type="ECO:0000259" key="4">
    <source>
        <dbReference type="Pfam" id="PF09118"/>
    </source>
</evidence>
<feature type="domain" description="Galactose oxidase-like Early set" evidence="4">
    <location>
        <begin position="449"/>
        <end position="540"/>
    </location>
</feature>
<dbReference type="InterPro" id="IPR014756">
    <property type="entry name" value="Ig_E-set"/>
</dbReference>
<organism evidence="5 7">
    <name type="scientific">Carnegiea gigantea</name>
    <dbReference type="NCBI Taxonomy" id="171969"/>
    <lineage>
        <taxon>Eukaryota</taxon>
        <taxon>Viridiplantae</taxon>
        <taxon>Streptophyta</taxon>
        <taxon>Embryophyta</taxon>
        <taxon>Tracheophyta</taxon>
        <taxon>Spermatophyta</taxon>
        <taxon>Magnoliopsida</taxon>
        <taxon>eudicotyledons</taxon>
        <taxon>Gunneridae</taxon>
        <taxon>Pentapetalae</taxon>
        <taxon>Caryophyllales</taxon>
        <taxon>Cactineae</taxon>
        <taxon>Cactaceae</taxon>
        <taxon>Cactoideae</taxon>
        <taxon>Echinocereeae</taxon>
        <taxon>Carnegiea</taxon>
    </lineage>
</organism>
<protein>
    <recommendedName>
        <fullName evidence="8">Glyoxal oxidase</fullName>
    </recommendedName>
</protein>
<evidence type="ECO:0000259" key="3">
    <source>
        <dbReference type="Pfam" id="PF07250"/>
    </source>
</evidence>
<evidence type="ECO:0000256" key="1">
    <source>
        <dbReference type="ARBA" id="ARBA00022729"/>
    </source>
</evidence>
<feature type="chain" id="PRO_5040711449" description="Glyoxal oxidase" evidence="2">
    <location>
        <begin position="29"/>
        <end position="549"/>
    </location>
</feature>
<evidence type="ECO:0008006" key="8">
    <source>
        <dbReference type="Google" id="ProtNLM"/>
    </source>
</evidence>
<dbReference type="PANTHER" id="PTHR32208">
    <property type="entry name" value="SECRETED PROTEIN-RELATED"/>
    <property type="match status" value="1"/>
</dbReference>
<dbReference type="EMBL" id="JAKOGI010002444">
    <property type="protein sequence ID" value="KAJ8421991.1"/>
    <property type="molecule type" value="Genomic_DNA"/>
</dbReference>
<dbReference type="Gene3D" id="2.60.40.10">
    <property type="entry name" value="Immunoglobulins"/>
    <property type="match status" value="1"/>
</dbReference>
<dbReference type="CDD" id="cd02851">
    <property type="entry name" value="E_set_GO_C"/>
    <property type="match status" value="1"/>
</dbReference>
<keyword evidence="1 2" id="KW-0732">Signal</keyword>
<dbReference type="SUPFAM" id="SSF81296">
    <property type="entry name" value="E set domains"/>
    <property type="match status" value="1"/>
</dbReference>
<feature type="signal peptide" evidence="2">
    <location>
        <begin position="1"/>
        <end position="28"/>
    </location>
</feature>
<dbReference type="InterPro" id="IPR015202">
    <property type="entry name" value="GO-like_E_set"/>
</dbReference>
<dbReference type="Proteomes" id="UP001153076">
    <property type="component" value="Unassembled WGS sequence"/>
</dbReference>
<dbReference type="SUPFAM" id="SSF50965">
    <property type="entry name" value="Galactose oxidase, central domain"/>
    <property type="match status" value="1"/>
</dbReference>
<evidence type="ECO:0000313" key="7">
    <source>
        <dbReference type="Proteomes" id="UP001153076"/>
    </source>
</evidence>
<dbReference type="Gene3D" id="2.130.10.80">
    <property type="entry name" value="Galactose oxidase/kelch, beta-propeller"/>
    <property type="match status" value="1"/>
</dbReference>
<name>A0A9Q1GKP7_9CARY</name>
<keyword evidence="7" id="KW-1185">Reference proteome</keyword>
<comment type="caution">
    <text evidence="5">The sequence shown here is derived from an EMBL/GenBank/DDBJ whole genome shotgun (WGS) entry which is preliminary data.</text>
</comment>
<dbReference type="Pfam" id="PF09118">
    <property type="entry name" value="GO-like_E_set"/>
    <property type="match status" value="1"/>
</dbReference>
<dbReference type="OrthoDB" id="2019572at2759"/>
<dbReference type="PANTHER" id="PTHR32208:SF54">
    <property type="entry name" value="ALDEHYDE OXIDASE GLOX-LIKE"/>
    <property type="match status" value="1"/>
</dbReference>